<dbReference type="EMBL" id="RBIL01000001">
    <property type="protein sequence ID" value="RKQ94054.1"/>
    <property type="molecule type" value="Genomic_DNA"/>
</dbReference>
<organism evidence="3 4">
    <name type="scientific">Solirubrobacter pauli</name>
    <dbReference type="NCBI Taxonomy" id="166793"/>
    <lineage>
        <taxon>Bacteria</taxon>
        <taxon>Bacillati</taxon>
        <taxon>Actinomycetota</taxon>
        <taxon>Thermoleophilia</taxon>
        <taxon>Solirubrobacterales</taxon>
        <taxon>Solirubrobacteraceae</taxon>
        <taxon>Solirubrobacter</taxon>
    </lineage>
</organism>
<dbReference type="PANTHER" id="PTHR10625:SF11">
    <property type="entry name" value="HISTONE DEACETYLASE 14, CHLOROPLASTIC"/>
    <property type="match status" value="1"/>
</dbReference>
<dbReference type="Pfam" id="PF00850">
    <property type="entry name" value="Hist_deacetyl"/>
    <property type="match status" value="1"/>
</dbReference>
<dbReference type="SUPFAM" id="SSF52768">
    <property type="entry name" value="Arginase/deacetylase"/>
    <property type="match status" value="1"/>
</dbReference>
<dbReference type="AlphaFoldDB" id="A0A660LKH2"/>
<feature type="domain" description="Histone deacetylase" evidence="2">
    <location>
        <begin position="24"/>
        <end position="308"/>
    </location>
</feature>
<dbReference type="Gene3D" id="3.40.800.20">
    <property type="entry name" value="Histone deacetylase domain"/>
    <property type="match status" value="1"/>
</dbReference>
<dbReference type="PANTHER" id="PTHR10625">
    <property type="entry name" value="HISTONE DEACETYLASE HDAC1-RELATED"/>
    <property type="match status" value="1"/>
</dbReference>
<dbReference type="GO" id="GO:0004407">
    <property type="term" value="F:histone deacetylase activity"/>
    <property type="evidence" value="ECO:0007669"/>
    <property type="project" value="TreeGrafter"/>
</dbReference>
<name>A0A660LKH2_9ACTN</name>
<dbReference type="InterPro" id="IPR023696">
    <property type="entry name" value="Ureohydrolase_dom_sf"/>
</dbReference>
<comment type="caution">
    <text evidence="3">The sequence shown here is derived from an EMBL/GenBank/DDBJ whole genome shotgun (WGS) entry which is preliminary data.</text>
</comment>
<comment type="similarity">
    <text evidence="1">Belongs to the histone deacetylase family.</text>
</comment>
<accession>A0A660LKH2</accession>
<evidence type="ECO:0000256" key="1">
    <source>
        <dbReference type="ARBA" id="ARBA00005947"/>
    </source>
</evidence>
<dbReference type="GO" id="GO:0005737">
    <property type="term" value="C:cytoplasm"/>
    <property type="evidence" value="ECO:0007669"/>
    <property type="project" value="TreeGrafter"/>
</dbReference>
<dbReference type="InterPro" id="IPR000286">
    <property type="entry name" value="HDACs"/>
</dbReference>
<proteinExistence type="inferred from homology"/>
<dbReference type="InterPro" id="IPR023801">
    <property type="entry name" value="His_deacetylse_dom"/>
</dbReference>
<keyword evidence="4" id="KW-1185">Reference proteome</keyword>
<dbReference type="Proteomes" id="UP000278962">
    <property type="component" value="Unassembled WGS sequence"/>
</dbReference>
<evidence type="ECO:0000313" key="4">
    <source>
        <dbReference type="Proteomes" id="UP000278962"/>
    </source>
</evidence>
<gene>
    <name evidence="3" type="ORF">C8N24_3931</name>
</gene>
<dbReference type="InterPro" id="IPR037138">
    <property type="entry name" value="His_deacetylse_dom_sf"/>
</dbReference>
<dbReference type="CDD" id="cd09992">
    <property type="entry name" value="HDAC_classII"/>
    <property type="match status" value="1"/>
</dbReference>
<dbReference type="PRINTS" id="PR01270">
    <property type="entry name" value="HDASUPER"/>
</dbReference>
<dbReference type="RefSeq" id="WP_245971895.1">
    <property type="nucleotide sequence ID" value="NZ_RBIL01000001.1"/>
</dbReference>
<evidence type="ECO:0000313" key="3">
    <source>
        <dbReference type="EMBL" id="RKQ94054.1"/>
    </source>
</evidence>
<sequence length="347" mass="36315">MEETSRRAIWVRDEDFMAHDVPRHPERPARIRALEAEMSANGWFGARRVQAVEAERSWLHAVHPEEHVALIEAICADGGGAIDADTYLVPGSYGAALRAAGGAAQLVDALLGGDADVGVSALRPPGHHAEAARAMGFCFFGNVAVAARRATSAHGLERVMIVDWDVHHGNGTNDIFHADADVLFVSVHEYPLYPGTGPASDLGSGTGEGFTVNLPVPGGSGDAAYRSLVEHVAAGLIREWEPQLVLISAGFDAHRDDPLATCRVTEAGFAGMAASLRQAADAVGAPLGVVLEGGYDLGALSRSMAAVMPVLVDGVAPEVGDVAVHPLARDAAARLAPWWPGLTLRSS</sequence>
<evidence type="ECO:0000259" key="2">
    <source>
        <dbReference type="Pfam" id="PF00850"/>
    </source>
</evidence>
<protein>
    <submittedName>
        <fullName evidence="3">Acetoin utilization deacetylase AcuC-like enzyme</fullName>
    </submittedName>
</protein>
<reference evidence="3 4" key="1">
    <citation type="submission" date="2018-10" db="EMBL/GenBank/DDBJ databases">
        <title>Genomic Encyclopedia of Archaeal and Bacterial Type Strains, Phase II (KMG-II): from individual species to whole genera.</title>
        <authorList>
            <person name="Goeker M."/>
        </authorList>
    </citation>
    <scope>NUCLEOTIDE SEQUENCE [LARGE SCALE GENOMIC DNA]</scope>
    <source>
        <strain evidence="3 4">DSM 14954</strain>
    </source>
</reference>
<dbReference type="GO" id="GO:0040029">
    <property type="term" value="P:epigenetic regulation of gene expression"/>
    <property type="evidence" value="ECO:0007669"/>
    <property type="project" value="TreeGrafter"/>
</dbReference>